<keyword evidence="6" id="KW-0804">Transcription</keyword>
<evidence type="ECO:0000256" key="2">
    <source>
        <dbReference type="ARBA" id="ARBA00022723"/>
    </source>
</evidence>
<dbReference type="EMBL" id="CP144089">
    <property type="protein sequence ID" value="WWD03163.1"/>
    <property type="molecule type" value="Genomic_DNA"/>
</dbReference>
<comment type="subcellular location">
    <subcellularLocation>
        <location evidence="1">Nucleus</location>
    </subcellularLocation>
</comment>
<dbReference type="InterPro" id="IPR007219">
    <property type="entry name" value="XnlR_reg_dom"/>
</dbReference>
<dbReference type="PANTHER" id="PTHR47782">
    <property type="entry name" value="ZN(II)2CYS6 TRANSCRIPTION FACTOR (EUROFUNG)-RELATED"/>
    <property type="match status" value="1"/>
</dbReference>
<dbReference type="GO" id="GO:0000981">
    <property type="term" value="F:DNA-binding transcription factor activity, RNA polymerase II-specific"/>
    <property type="evidence" value="ECO:0007669"/>
    <property type="project" value="TreeGrafter"/>
</dbReference>
<keyword evidence="11" id="KW-1185">Reference proteome</keyword>
<sequence length="868" mass="95418">MDASSKLSGSVAGQRRPRPHSYTTQAYDNVCRNCIESKSECIFSRPHEKSKRSRGESRLSSSHANSGEDDSPDLAALSSSQLTETPARGIPVTNDNRQNVQVNAEIPLSFSPVDSDKPEISRSQNGTSFVSDSARSTSIQPLQPEIDWGSWLMSLSDQQRAEMQTLQQQSPGLPQSQNSLFPQSQPAHRPDLSQGLSTTQLGQLDPSPRYARGHETYPPSFSTVIGNQQPTASQVNAASASLPLPTSSSLSILPVQAVSASNRPPMASRLPTSPASGIESDEGSLEDAAKGLAMISLEAAAEPHYVGESSGSLWTTVISGGMHPQLQHHQIGEASRRAVGNCAQRKKFHNSDIPHVGEHLGVLNVRQAIQQPLPLDISIQVAETVFKHLHPRYPFMDWVKFEKQWEPRDAILVAVGQGLPLDRERSTGAFFILMVLAIAAQLTKERPMAGLLRAEDYYNLASPYLSTIVTLHNLANIQGLLLLAVYSLRDSKGPSVWYLSGVTLRLCVGMGLHRNAAGWAVRTLSKYEIEMRKRVFWSCYILDRMISLLLGRPPGISDDDVDVDLPEIYDPVEKPQLPSMRLSSMASAIHHIKLKCIESRIQRSVYGIKRQNQPQAIDYWELLNDLDEWENTIPVEASSPNYWMAPSNSRDWFLLKGVEARLHLLRPLCAEGQSAGAVFVSHLATHAARGCEIQKRMHQQGQPMSNASAHSAFICGLALLYAIFLQPKVMPLKDVFRAIKATSNTLFAYTQHSHHSAEVLYDVFEDLSTACIEHVGRSDMMDPANNSTDRRASVDDWQKASSEATSNLDPATAGEYVNILQTLGISVGQAPSEQIPYTEPLWELAAFSPGNFFTSDNISGSMGIEGIY</sequence>
<dbReference type="AlphaFoldDB" id="A0AAX4KB60"/>
<evidence type="ECO:0000256" key="3">
    <source>
        <dbReference type="ARBA" id="ARBA00022833"/>
    </source>
</evidence>
<keyword evidence="4" id="KW-0805">Transcription regulation</keyword>
<evidence type="ECO:0000313" key="10">
    <source>
        <dbReference type="EMBL" id="WWD03163.1"/>
    </source>
</evidence>
<keyword evidence="3" id="KW-0862">Zinc</keyword>
<organism evidence="10 11">
    <name type="scientific">Kwoniella europaea PYCC6329</name>
    <dbReference type="NCBI Taxonomy" id="1423913"/>
    <lineage>
        <taxon>Eukaryota</taxon>
        <taxon>Fungi</taxon>
        <taxon>Dikarya</taxon>
        <taxon>Basidiomycota</taxon>
        <taxon>Agaricomycotina</taxon>
        <taxon>Tremellomycetes</taxon>
        <taxon>Tremellales</taxon>
        <taxon>Cryptococcaceae</taxon>
        <taxon>Kwoniella</taxon>
    </lineage>
</organism>
<feature type="compositionally biased region" description="Low complexity" evidence="8">
    <location>
        <begin position="164"/>
        <end position="180"/>
    </location>
</feature>
<feature type="compositionally biased region" description="Polar residues" evidence="8">
    <location>
        <begin position="93"/>
        <end position="102"/>
    </location>
</feature>
<dbReference type="GO" id="GO:0008270">
    <property type="term" value="F:zinc ion binding"/>
    <property type="evidence" value="ECO:0007669"/>
    <property type="project" value="InterPro"/>
</dbReference>
<dbReference type="SMART" id="SM00906">
    <property type="entry name" value="Fungal_trans"/>
    <property type="match status" value="1"/>
</dbReference>
<dbReference type="CDD" id="cd12148">
    <property type="entry name" value="fungal_TF_MHR"/>
    <property type="match status" value="1"/>
</dbReference>
<feature type="domain" description="Xylanolytic transcriptional activator regulatory" evidence="9">
    <location>
        <begin position="496"/>
        <end position="572"/>
    </location>
</feature>
<evidence type="ECO:0000256" key="8">
    <source>
        <dbReference type="SAM" id="MobiDB-lite"/>
    </source>
</evidence>
<keyword evidence="7" id="KW-0539">Nucleus</keyword>
<protein>
    <recommendedName>
        <fullName evidence="9">Xylanolytic transcriptional activator regulatory domain-containing protein</fullName>
    </recommendedName>
</protein>
<dbReference type="GO" id="GO:0045944">
    <property type="term" value="P:positive regulation of transcription by RNA polymerase II"/>
    <property type="evidence" value="ECO:0007669"/>
    <property type="project" value="TreeGrafter"/>
</dbReference>
<reference evidence="10 11" key="1">
    <citation type="submission" date="2024-01" db="EMBL/GenBank/DDBJ databases">
        <title>Comparative genomics of Cryptococcus and Kwoniella reveals pathogenesis evolution and contrasting modes of karyotype evolution via chromosome fusion or intercentromeric recombination.</title>
        <authorList>
            <person name="Coelho M.A."/>
            <person name="David-Palma M."/>
            <person name="Shea T."/>
            <person name="Bowers K."/>
            <person name="McGinley-Smith S."/>
            <person name="Mohammad A.W."/>
            <person name="Gnirke A."/>
            <person name="Yurkov A.M."/>
            <person name="Nowrousian M."/>
            <person name="Sun S."/>
            <person name="Cuomo C.A."/>
            <person name="Heitman J."/>
        </authorList>
    </citation>
    <scope>NUCLEOTIDE SEQUENCE [LARGE SCALE GENOMIC DNA]</scope>
    <source>
        <strain evidence="10 11">PYCC6329</strain>
    </source>
</reference>
<dbReference type="Pfam" id="PF04082">
    <property type="entry name" value="Fungal_trans"/>
    <property type="match status" value="1"/>
</dbReference>
<feature type="compositionally biased region" description="Polar residues" evidence="8">
    <location>
        <begin position="799"/>
        <end position="808"/>
    </location>
</feature>
<dbReference type="GO" id="GO:0043565">
    <property type="term" value="F:sequence-specific DNA binding"/>
    <property type="evidence" value="ECO:0007669"/>
    <property type="project" value="TreeGrafter"/>
</dbReference>
<dbReference type="RefSeq" id="XP_066081130.1">
    <property type="nucleotide sequence ID" value="XM_066225033.1"/>
</dbReference>
<evidence type="ECO:0000256" key="5">
    <source>
        <dbReference type="ARBA" id="ARBA00023125"/>
    </source>
</evidence>
<feature type="region of interest" description="Disordered" evidence="8">
    <location>
        <begin position="781"/>
        <end position="808"/>
    </location>
</feature>
<evidence type="ECO:0000256" key="1">
    <source>
        <dbReference type="ARBA" id="ARBA00004123"/>
    </source>
</evidence>
<evidence type="ECO:0000256" key="4">
    <source>
        <dbReference type="ARBA" id="ARBA00023015"/>
    </source>
</evidence>
<evidence type="ECO:0000256" key="6">
    <source>
        <dbReference type="ARBA" id="ARBA00023163"/>
    </source>
</evidence>
<proteinExistence type="predicted"/>
<evidence type="ECO:0000313" key="11">
    <source>
        <dbReference type="Proteomes" id="UP001358614"/>
    </source>
</evidence>
<dbReference type="Proteomes" id="UP001358614">
    <property type="component" value="Chromosome 1"/>
</dbReference>
<feature type="compositionally biased region" description="Polar residues" evidence="8">
    <location>
        <begin position="121"/>
        <end position="138"/>
    </location>
</feature>
<dbReference type="GeneID" id="91100014"/>
<evidence type="ECO:0000259" key="9">
    <source>
        <dbReference type="SMART" id="SM00906"/>
    </source>
</evidence>
<accession>A0AAX4KB60</accession>
<dbReference type="PANTHER" id="PTHR47782:SF12">
    <property type="entry name" value="ZN(II)2CYS6 TRANSCRIPTION FACTOR (EUROFUNG)"/>
    <property type="match status" value="1"/>
</dbReference>
<dbReference type="GO" id="GO:0005634">
    <property type="term" value="C:nucleus"/>
    <property type="evidence" value="ECO:0007669"/>
    <property type="project" value="UniProtKB-SubCell"/>
</dbReference>
<keyword evidence="2" id="KW-0479">Metal-binding</keyword>
<feature type="region of interest" description="Disordered" evidence="8">
    <location>
        <begin position="160"/>
        <end position="227"/>
    </location>
</feature>
<dbReference type="KEGG" id="ker:91100014"/>
<name>A0AAX4KB60_9TREE</name>
<keyword evidence="5" id="KW-0238">DNA-binding</keyword>
<feature type="region of interest" description="Disordered" evidence="8">
    <location>
        <begin position="1"/>
        <end position="28"/>
    </location>
</feature>
<feature type="region of interest" description="Disordered" evidence="8">
    <location>
        <begin position="259"/>
        <end position="282"/>
    </location>
</feature>
<dbReference type="InterPro" id="IPR052202">
    <property type="entry name" value="Yeast_MetPath_Reg"/>
</dbReference>
<feature type="region of interest" description="Disordered" evidence="8">
    <location>
        <begin position="42"/>
        <end position="138"/>
    </location>
</feature>
<dbReference type="GO" id="GO:0006351">
    <property type="term" value="P:DNA-templated transcription"/>
    <property type="evidence" value="ECO:0007669"/>
    <property type="project" value="InterPro"/>
</dbReference>
<feature type="compositionally biased region" description="Basic and acidic residues" evidence="8">
    <location>
        <begin position="788"/>
        <end position="798"/>
    </location>
</feature>
<evidence type="ECO:0000256" key="7">
    <source>
        <dbReference type="ARBA" id="ARBA00023242"/>
    </source>
</evidence>
<gene>
    <name evidence="10" type="ORF">V865_001210</name>
</gene>